<dbReference type="OrthoDB" id="204590at2157"/>
<evidence type="ECO:0000256" key="1">
    <source>
        <dbReference type="SAM" id="Phobius"/>
    </source>
</evidence>
<dbReference type="Pfam" id="PF07690">
    <property type="entry name" value="MFS_1"/>
    <property type="match status" value="1"/>
</dbReference>
<dbReference type="GO" id="GO:0005886">
    <property type="term" value="C:plasma membrane"/>
    <property type="evidence" value="ECO:0007669"/>
    <property type="project" value="TreeGrafter"/>
</dbReference>
<proteinExistence type="predicted"/>
<feature type="transmembrane region" description="Helical" evidence="1">
    <location>
        <begin position="12"/>
        <end position="34"/>
    </location>
</feature>
<feature type="transmembrane region" description="Helical" evidence="1">
    <location>
        <begin position="214"/>
        <end position="234"/>
    </location>
</feature>
<dbReference type="PROSITE" id="PS50850">
    <property type="entry name" value="MFS"/>
    <property type="match status" value="1"/>
</dbReference>
<feature type="transmembrane region" description="Helical" evidence="1">
    <location>
        <begin position="40"/>
        <end position="62"/>
    </location>
</feature>
<dbReference type="GO" id="GO:0022857">
    <property type="term" value="F:transmembrane transporter activity"/>
    <property type="evidence" value="ECO:0007669"/>
    <property type="project" value="InterPro"/>
</dbReference>
<organism evidence="3 4">
    <name type="scientific">Natronococcus amylolyticus DSM 10524</name>
    <dbReference type="NCBI Taxonomy" id="1227497"/>
    <lineage>
        <taxon>Archaea</taxon>
        <taxon>Methanobacteriati</taxon>
        <taxon>Methanobacteriota</taxon>
        <taxon>Stenosarchaea group</taxon>
        <taxon>Halobacteria</taxon>
        <taxon>Halobacteriales</taxon>
        <taxon>Natrialbaceae</taxon>
        <taxon>Natronococcus</taxon>
    </lineage>
</organism>
<keyword evidence="1" id="KW-1133">Transmembrane helix</keyword>
<evidence type="ECO:0000313" key="4">
    <source>
        <dbReference type="Proteomes" id="UP000011688"/>
    </source>
</evidence>
<feature type="transmembrane region" description="Helical" evidence="1">
    <location>
        <begin position="131"/>
        <end position="154"/>
    </location>
</feature>
<evidence type="ECO:0000259" key="2">
    <source>
        <dbReference type="PROSITE" id="PS50850"/>
    </source>
</evidence>
<feature type="transmembrane region" description="Helical" evidence="1">
    <location>
        <begin position="74"/>
        <end position="92"/>
    </location>
</feature>
<gene>
    <name evidence="3" type="ORF">C491_14407</name>
</gene>
<dbReference type="Gene3D" id="1.20.1250.20">
    <property type="entry name" value="MFS general substrate transporter like domains"/>
    <property type="match status" value="1"/>
</dbReference>
<dbReference type="RefSeq" id="WP_005557424.1">
    <property type="nucleotide sequence ID" value="NZ_AOIB01000028.1"/>
</dbReference>
<dbReference type="PANTHER" id="PTHR43129">
    <property type="entry name" value="FOSMIDOMYCIN RESISTANCE PROTEIN"/>
    <property type="match status" value="1"/>
</dbReference>
<evidence type="ECO:0000313" key="3">
    <source>
        <dbReference type="EMBL" id="ELY56147.1"/>
    </source>
</evidence>
<protein>
    <submittedName>
        <fullName evidence="3">Major facilitator superfamily protein</fullName>
    </submittedName>
</protein>
<dbReference type="AlphaFoldDB" id="L9X3G2"/>
<comment type="caution">
    <text evidence="3">The sequence shown here is derived from an EMBL/GenBank/DDBJ whole genome shotgun (WGS) entry which is preliminary data.</text>
</comment>
<dbReference type="EMBL" id="AOIB01000028">
    <property type="protein sequence ID" value="ELY56147.1"/>
    <property type="molecule type" value="Genomic_DNA"/>
</dbReference>
<dbReference type="InterPro" id="IPR011701">
    <property type="entry name" value="MFS"/>
</dbReference>
<feature type="transmembrane region" description="Helical" evidence="1">
    <location>
        <begin position="98"/>
        <end position="119"/>
    </location>
</feature>
<keyword evidence="1" id="KW-0812">Transmembrane</keyword>
<dbReference type="InterPro" id="IPR020846">
    <property type="entry name" value="MFS_dom"/>
</dbReference>
<accession>L9X3G2</accession>
<feature type="domain" description="Major facilitator superfamily (MFS) profile" evidence="2">
    <location>
        <begin position="1"/>
        <end position="408"/>
    </location>
</feature>
<feature type="transmembrane region" description="Helical" evidence="1">
    <location>
        <begin position="320"/>
        <end position="345"/>
    </location>
</feature>
<dbReference type="Proteomes" id="UP000011688">
    <property type="component" value="Unassembled WGS sequence"/>
</dbReference>
<feature type="transmembrane region" description="Helical" evidence="1">
    <location>
        <begin position="160"/>
        <end position="179"/>
    </location>
</feature>
<keyword evidence="4" id="KW-1185">Reference proteome</keyword>
<dbReference type="PATRIC" id="fig|1227497.3.peg.2942"/>
<feature type="transmembrane region" description="Helical" evidence="1">
    <location>
        <begin position="293"/>
        <end position="314"/>
    </location>
</feature>
<dbReference type="PANTHER" id="PTHR43129:SF1">
    <property type="entry name" value="FOSMIDOMYCIN RESISTANCE PROTEIN"/>
    <property type="match status" value="1"/>
</dbReference>
<feature type="transmembrane region" description="Helical" evidence="1">
    <location>
        <begin position="357"/>
        <end position="379"/>
    </location>
</feature>
<feature type="transmembrane region" description="Helical" evidence="1">
    <location>
        <begin position="385"/>
        <end position="407"/>
    </location>
</feature>
<sequence>MDENDRSITGFTMLAHGIFHTYELSIPIFIVIWLDVFDVSPFVLGVVVSIGYGLIGVGAIPSGLLSDTYGSRRLIVASVVGMGGGFFLLALAPNVYVLMVAIVIWGVAASVYHPAGLSLISRGAKNRGTVFAYHGVGGNIGTAFGPLLTASLLLFFDWRLVVVALTVPAVAVVAFGSLIEFNENAATAADGGTDDTDDDGSSMDLQSIVDDSRLLLTTGFLLTFAAIMIYGIYYRGLLTFLPDMIGGLPQFGTYEIFGQEAEPAQYIYTGILMIGILGQYAGGRVTDHVRTEYAFFSTLFALGVLAFVFIPSVGWGLAPFLFVCAALGFFLYATAPIYQVVIAEYAAADVHGLSYGYAYLGMFGFGAAGAALAGSLLTYASETVLLGTLGVLALVGAGIVVTLITLYGEGR</sequence>
<dbReference type="InterPro" id="IPR036259">
    <property type="entry name" value="MFS_trans_sf"/>
</dbReference>
<dbReference type="eggNOG" id="arCOG00134">
    <property type="taxonomic scope" value="Archaea"/>
</dbReference>
<dbReference type="SUPFAM" id="SSF103473">
    <property type="entry name" value="MFS general substrate transporter"/>
    <property type="match status" value="1"/>
</dbReference>
<dbReference type="STRING" id="1227497.C491_14407"/>
<reference evidence="3 4" key="1">
    <citation type="journal article" date="2014" name="PLoS Genet.">
        <title>Phylogenetically driven sequencing of extremely halophilic archaea reveals strategies for static and dynamic osmo-response.</title>
        <authorList>
            <person name="Becker E.A."/>
            <person name="Seitzer P.M."/>
            <person name="Tritt A."/>
            <person name="Larsen D."/>
            <person name="Krusor M."/>
            <person name="Yao A.I."/>
            <person name="Wu D."/>
            <person name="Madern D."/>
            <person name="Eisen J.A."/>
            <person name="Darling A.E."/>
            <person name="Facciotti M.T."/>
        </authorList>
    </citation>
    <scope>NUCLEOTIDE SEQUENCE [LARGE SCALE GENOMIC DNA]</scope>
    <source>
        <strain evidence="3 4">DSM 10524</strain>
    </source>
</reference>
<keyword evidence="1" id="KW-0472">Membrane</keyword>
<feature type="transmembrane region" description="Helical" evidence="1">
    <location>
        <begin position="264"/>
        <end position="281"/>
    </location>
</feature>
<name>L9X3G2_9EURY</name>